<gene>
    <name evidence="1" type="ORF">GFER_02980</name>
</gene>
<dbReference type="RefSeq" id="WP_040095910.1">
    <property type="nucleotide sequence ID" value="NZ_JWJD01000001.1"/>
</dbReference>
<sequence length="106" mass="11546">MKGLLIFLVAAAGLVGCAMLGSWKAIPPPGGCDQCHQAAISNDWSVAIAPVYLSDESGTPAWQQPTSVMPPEASTLEQQKLTEQRCFRCHKGPDRAHTQYKGRYHH</sequence>
<dbReference type="Proteomes" id="UP000035068">
    <property type="component" value="Unassembled WGS sequence"/>
</dbReference>
<dbReference type="PROSITE" id="PS51257">
    <property type="entry name" value="PROKAR_LIPOPROTEIN"/>
    <property type="match status" value="1"/>
</dbReference>
<evidence type="ECO:0000313" key="2">
    <source>
        <dbReference type="Proteomes" id="UP000035068"/>
    </source>
</evidence>
<proteinExistence type="predicted"/>
<reference evidence="1 2" key="1">
    <citation type="submission" date="2014-12" db="EMBL/GenBank/DDBJ databases">
        <title>Genomes of Geoalkalibacter ferrihydriticus and Geoalkalibacter subterraneus, two haloalkaliphilic metal-reducing members of the Geobacteraceae.</title>
        <authorList>
            <person name="Badalamenti J.P."/>
            <person name="Torres C.I."/>
            <person name="Krajmalnik-Brown R."/>
            <person name="Bond D.R."/>
        </authorList>
    </citation>
    <scope>NUCLEOTIDE SEQUENCE [LARGE SCALE GENOMIC DNA]</scope>
    <source>
        <strain evidence="1 2">DSM 17813</strain>
    </source>
</reference>
<protein>
    <submittedName>
        <fullName evidence="1">Cytochrome C</fullName>
    </submittedName>
</protein>
<keyword evidence="2" id="KW-1185">Reference proteome</keyword>
<name>A0A0C2HS65_9BACT</name>
<dbReference type="AlphaFoldDB" id="A0A0C2HS65"/>
<accession>A0A0C2HS65</accession>
<evidence type="ECO:0000313" key="1">
    <source>
        <dbReference type="EMBL" id="KIH77650.1"/>
    </source>
</evidence>
<organism evidence="1 2">
    <name type="scientific">Geoalkalibacter ferrihydriticus DSM 17813</name>
    <dbReference type="NCBI Taxonomy" id="1121915"/>
    <lineage>
        <taxon>Bacteria</taxon>
        <taxon>Pseudomonadati</taxon>
        <taxon>Thermodesulfobacteriota</taxon>
        <taxon>Desulfuromonadia</taxon>
        <taxon>Desulfuromonadales</taxon>
        <taxon>Geoalkalibacteraceae</taxon>
        <taxon>Geoalkalibacter</taxon>
    </lineage>
</organism>
<dbReference type="EMBL" id="JWJD01000001">
    <property type="protein sequence ID" value="KIH77650.1"/>
    <property type="molecule type" value="Genomic_DNA"/>
</dbReference>
<comment type="caution">
    <text evidence="1">The sequence shown here is derived from an EMBL/GenBank/DDBJ whole genome shotgun (WGS) entry which is preliminary data.</text>
</comment>